<dbReference type="Proteomes" id="UP001642483">
    <property type="component" value="Unassembled WGS sequence"/>
</dbReference>
<keyword evidence="6 15" id="KW-1133">Transmembrane helix</keyword>
<dbReference type="Pfam" id="PF05090">
    <property type="entry name" value="HTTM"/>
    <property type="match status" value="1"/>
</dbReference>
<dbReference type="InterPro" id="IPR053934">
    <property type="entry name" value="HTTM_dom"/>
</dbReference>
<keyword evidence="4 15" id="KW-0812">Transmembrane</keyword>
<dbReference type="EC" id="4.1.1.90" evidence="2"/>
<evidence type="ECO:0000256" key="15">
    <source>
        <dbReference type="SAM" id="Phobius"/>
    </source>
</evidence>
<evidence type="ECO:0000256" key="5">
    <source>
        <dbReference type="ARBA" id="ARBA00022824"/>
    </source>
</evidence>
<name>A0ABP0G661_CLALP</name>
<organism evidence="17 18">
    <name type="scientific">Clavelina lepadiformis</name>
    <name type="common">Light-bulb sea squirt</name>
    <name type="synonym">Ascidia lepadiformis</name>
    <dbReference type="NCBI Taxonomy" id="159417"/>
    <lineage>
        <taxon>Eukaryota</taxon>
        <taxon>Metazoa</taxon>
        <taxon>Chordata</taxon>
        <taxon>Tunicata</taxon>
        <taxon>Ascidiacea</taxon>
        <taxon>Aplousobranchia</taxon>
        <taxon>Clavelinidae</taxon>
        <taxon>Clavelina</taxon>
    </lineage>
</organism>
<keyword evidence="7" id="KW-0007">Acetylation</keyword>
<evidence type="ECO:0000256" key="10">
    <source>
        <dbReference type="ARBA" id="ARBA00023239"/>
    </source>
</evidence>
<dbReference type="PANTHER" id="PTHR12639">
    <property type="entry name" value="VITAMIN K-DEPENDENT GAMMA-CARBOXYLASE"/>
    <property type="match status" value="1"/>
</dbReference>
<dbReference type="InterPro" id="IPR053935">
    <property type="entry name" value="VKGC_lumenal_dom"/>
</dbReference>
<comment type="caution">
    <text evidence="17">The sequence shown here is derived from an EMBL/GenBank/DDBJ whole genome shotgun (WGS) entry which is preliminary data.</text>
</comment>
<keyword evidence="10" id="KW-0456">Lyase</keyword>
<proteinExistence type="predicted"/>
<feature type="domain" description="HTTM-like" evidence="16">
    <location>
        <begin position="26"/>
        <end position="286"/>
    </location>
</feature>
<feature type="transmembrane region" description="Helical" evidence="15">
    <location>
        <begin position="264"/>
        <end position="281"/>
    </location>
</feature>
<keyword evidence="5" id="KW-0256">Endoplasmic reticulum</keyword>
<evidence type="ECO:0000256" key="11">
    <source>
        <dbReference type="ARBA" id="ARBA00030083"/>
    </source>
</evidence>
<accession>A0ABP0G661</accession>
<dbReference type="EMBL" id="CAWYQH010000102">
    <property type="protein sequence ID" value="CAK8686358.1"/>
    <property type="molecule type" value="Genomic_DNA"/>
</dbReference>
<protein>
    <recommendedName>
        <fullName evidence="3">Vitamin K-dependent gamma-carboxylase</fullName>
        <ecNumber evidence="2">4.1.1.90</ecNumber>
    </recommendedName>
    <alternativeName>
        <fullName evidence="11">Gamma-glutamyl carboxylase</fullName>
    </alternativeName>
    <alternativeName>
        <fullName evidence="12">Peptidyl-glutamate 4-carboxylase</fullName>
    </alternativeName>
    <alternativeName>
        <fullName evidence="13">Vitamin K gamma glutamyl carboxylase</fullName>
    </alternativeName>
</protein>
<comment type="subcellular location">
    <subcellularLocation>
        <location evidence="1">Endoplasmic reticulum membrane</location>
        <topology evidence="1">Multi-pass membrane protein</topology>
    </subcellularLocation>
</comment>
<sequence>MVMAKDLFGFTLNDFKSWKTFATLLHQARDPSILAYTRIAFGLLMIIDIPQERGMTSADINYGEDGEEFCRFPFFSFLKPLPADFMILLYFFMFLGALGIMLGCCYRLSCLVFTLVYWYFFLLDKSTWNNHSYLYGLLGFLFLVTDCHRYASVDGLLRKELRDSHVPLWNYALFRFQIFLVYFYAGLKKTNFDWLSGYSMHRLSRHWVFDPMRIFLDDANMDFIIVHLGGFTLDISAGFLLFFDRTRYIGFLLCGMFHAMNSQLFNIGMFPYAMIATMFSFCPHNSFKVMMSRLPGNHHASPAQKNENCIYEDSTKKKTKIINISWKQSFAAIFTSLYIIEQLFLPYSHFISKGYNGWTEGPYGYSWDMMIHSFQNQHTKIRYVDGFGEEGYLKPGAFLNAGRRRWSAHPDMTVQYARCLKDRLAGIGIENASIYFDIWKSMNGRFQQRVVDPRVDVASYDWSPFKTATFVLPVLTELSNWREKLKSIRSEYKNQTLSVVFVADFPGMELENFVHEDFKNTTVEVLKGRISVHLDSDKSNLTLSEGKRFKVPGGDYHVIRTTSSSTSCYVYVYHNSTDVEIHGKVEEYRKRISQSENDFWLTQSMADDEDQMIVELYLREEAKKNSRKISFYDRSVRFVLKKCAIFRRSFLLSIYSVRNILFGRPNQQQLSLEVEHLDRWFSQTYARFKPAKEESAKPSDRENLKTEL</sequence>
<feature type="transmembrane region" description="Helical" evidence="15">
    <location>
        <begin position="223"/>
        <end position="243"/>
    </location>
</feature>
<feature type="transmembrane region" description="Helical" evidence="15">
    <location>
        <begin position="168"/>
        <end position="185"/>
    </location>
</feature>
<keyword evidence="18" id="KW-1185">Reference proteome</keyword>
<keyword evidence="8 15" id="KW-0472">Membrane</keyword>
<feature type="transmembrane region" description="Helical" evidence="15">
    <location>
        <begin position="87"/>
        <end position="120"/>
    </location>
</feature>
<gene>
    <name evidence="17" type="ORF">CVLEPA_LOCUS18301</name>
</gene>
<evidence type="ECO:0000256" key="12">
    <source>
        <dbReference type="ARBA" id="ARBA00030249"/>
    </source>
</evidence>
<dbReference type="InterPro" id="IPR007782">
    <property type="entry name" value="VKG_COase"/>
</dbReference>
<evidence type="ECO:0000256" key="4">
    <source>
        <dbReference type="ARBA" id="ARBA00022692"/>
    </source>
</evidence>
<dbReference type="Pfam" id="PF22777">
    <property type="entry name" value="VKGC_lumenal_dom"/>
    <property type="match status" value="1"/>
</dbReference>
<evidence type="ECO:0000256" key="14">
    <source>
        <dbReference type="ARBA" id="ARBA00048415"/>
    </source>
</evidence>
<dbReference type="SMART" id="SM00752">
    <property type="entry name" value="HTTM"/>
    <property type="match status" value="1"/>
</dbReference>
<evidence type="ECO:0000256" key="13">
    <source>
        <dbReference type="ARBA" id="ARBA00032107"/>
    </source>
</evidence>
<reference evidence="17 18" key="1">
    <citation type="submission" date="2024-02" db="EMBL/GenBank/DDBJ databases">
        <authorList>
            <person name="Daric V."/>
            <person name="Darras S."/>
        </authorList>
    </citation>
    <scope>NUCLEOTIDE SEQUENCE [LARGE SCALE GENOMIC DNA]</scope>
</reference>
<dbReference type="InterPro" id="IPR011051">
    <property type="entry name" value="RmlC_Cupin_sf"/>
</dbReference>
<evidence type="ECO:0000256" key="9">
    <source>
        <dbReference type="ARBA" id="ARBA00023157"/>
    </source>
</evidence>
<keyword evidence="9" id="KW-1015">Disulfide bond</keyword>
<dbReference type="PANTHER" id="PTHR12639:SF6">
    <property type="entry name" value="VITAMIN K-DEPENDENT GAMMA-CARBOXYLASE"/>
    <property type="match status" value="1"/>
</dbReference>
<evidence type="ECO:0000256" key="7">
    <source>
        <dbReference type="ARBA" id="ARBA00022990"/>
    </source>
</evidence>
<evidence type="ECO:0000256" key="8">
    <source>
        <dbReference type="ARBA" id="ARBA00023136"/>
    </source>
</evidence>
<evidence type="ECO:0000313" key="18">
    <source>
        <dbReference type="Proteomes" id="UP001642483"/>
    </source>
</evidence>
<evidence type="ECO:0000256" key="6">
    <source>
        <dbReference type="ARBA" id="ARBA00022989"/>
    </source>
</evidence>
<dbReference type="SUPFAM" id="SSF51182">
    <property type="entry name" value="RmlC-like cupins"/>
    <property type="match status" value="1"/>
</dbReference>
<dbReference type="InterPro" id="IPR011020">
    <property type="entry name" value="HTTM-like"/>
</dbReference>
<evidence type="ECO:0000259" key="16">
    <source>
        <dbReference type="SMART" id="SM00752"/>
    </source>
</evidence>
<evidence type="ECO:0000313" key="17">
    <source>
        <dbReference type="EMBL" id="CAK8686358.1"/>
    </source>
</evidence>
<feature type="transmembrane region" description="Helical" evidence="15">
    <location>
        <begin position="132"/>
        <end position="148"/>
    </location>
</feature>
<comment type="catalytic activity">
    <reaction evidence="14">
        <text>4-carboxy-L-glutamyl-[protein] + 2,3-epoxyphylloquinone + H2O + H(+) = phylloquinol + L-glutamyl-[protein] + CO2 + O2</text>
        <dbReference type="Rhea" id="RHEA:45140"/>
        <dbReference type="Rhea" id="RHEA-COMP:10208"/>
        <dbReference type="Rhea" id="RHEA-COMP:11094"/>
        <dbReference type="ChEBI" id="CHEBI:15377"/>
        <dbReference type="ChEBI" id="CHEBI:15378"/>
        <dbReference type="ChEBI" id="CHEBI:15379"/>
        <dbReference type="ChEBI" id="CHEBI:15759"/>
        <dbReference type="ChEBI" id="CHEBI:16526"/>
        <dbReference type="ChEBI" id="CHEBI:28433"/>
        <dbReference type="ChEBI" id="CHEBI:29973"/>
        <dbReference type="ChEBI" id="CHEBI:84990"/>
        <dbReference type="EC" id="4.1.1.90"/>
    </reaction>
    <physiologicalReaction direction="right-to-left" evidence="14">
        <dbReference type="Rhea" id="RHEA:45142"/>
    </physiologicalReaction>
</comment>
<evidence type="ECO:0000256" key="1">
    <source>
        <dbReference type="ARBA" id="ARBA00004477"/>
    </source>
</evidence>
<evidence type="ECO:0000256" key="3">
    <source>
        <dbReference type="ARBA" id="ARBA00017054"/>
    </source>
</evidence>
<evidence type="ECO:0000256" key="2">
    <source>
        <dbReference type="ARBA" id="ARBA00012248"/>
    </source>
</evidence>